<evidence type="ECO:0000259" key="2">
    <source>
        <dbReference type="Pfam" id="PF08327"/>
    </source>
</evidence>
<accession>A0ABY5S226</accession>
<name>A0ABY5S226_9BACL</name>
<organism evidence="3 4">
    <name type="scientific">Paenibacillus spongiae</name>
    <dbReference type="NCBI Taxonomy" id="2909671"/>
    <lineage>
        <taxon>Bacteria</taxon>
        <taxon>Bacillati</taxon>
        <taxon>Bacillota</taxon>
        <taxon>Bacilli</taxon>
        <taxon>Bacillales</taxon>
        <taxon>Paenibacillaceae</taxon>
        <taxon>Paenibacillus</taxon>
    </lineage>
</organism>
<dbReference type="EMBL" id="CP091430">
    <property type="protein sequence ID" value="UVI27689.1"/>
    <property type="molecule type" value="Genomic_DNA"/>
</dbReference>
<dbReference type="Pfam" id="PF08327">
    <property type="entry name" value="AHSA1"/>
    <property type="match status" value="1"/>
</dbReference>
<reference evidence="3" key="1">
    <citation type="submission" date="2022-01" db="EMBL/GenBank/DDBJ databases">
        <title>Paenibacillus spongiae sp. nov., isolated from marine sponge.</title>
        <authorList>
            <person name="Li Z."/>
            <person name="Zhang M."/>
        </authorList>
    </citation>
    <scope>NUCLEOTIDE SEQUENCE</scope>
    <source>
        <strain evidence="3">PHS-Z3</strain>
    </source>
</reference>
<dbReference type="InterPro" id="IPR013538">
    <property type="entry name" value="ASHA1/2-like_C"/>
</dbReference>
<dbReference type="Proteomes" id="UP001057877">
    <property type="component" value="Chromosome"/>
</dbReference>
<proteinExistence type="inferred from homology"/>
<dbReference type="RefSeq" id="WP_258383779.1">
    <property type="nucleotide sequence ID" value="NZ_CP091430.1"/>
</dbReference>
<comment type="similarity">
    <text evidence="1">Belongs to the AHA1 family.</text>
</comment>
<feature type="domain" description="Activator of Hsp90 ATPase homologue 1/2-like C-terminal" evidence="2">
    <location>
        <begin position="22"/>
        <end position="131"/>
    </location>
</feature>
<sequence>MLAKISKADELVIARFERHLKHTVEDVWAMLTENDKLAQWFSELRIDDLREGGTIKFDMQDGTYDEMEIIEFRNNSVLEYTWDADRVRFELEAEPEGCRLVFIEKITKITDHTPRDIAGWDVCLDVIEAILDGRIIESRKDIWKVKYEEYVKVFEQLKHDDVN</sequence>
<dbReference type="CDD" id="cd08899">
    <property type="entry name" value="SRPBCC_CalC_Aha1-like_6"/>
    <property type="match status" value="1"/>
</dbReference>
<evidence type="ECO:0000256" key="1">
    <source>
        <dbReference type="ARBA" id="ARBA00006817"/>
    </source>
</evidence>
<keyword evidence="4" id="KW-1185">Reference proteome</keyword>
<dbReference type="InterPro" id="IPR023393">
    <property type="entry name" value="START-like_dom_sf"/>
</dbReference>
<dbReference type="SUPFAM" id="SSF55961">
    <property type="entry name" value="Bet v1-like"/>
    <property type="match status" value="1"/>
</dbReference>
<protein>
    <submittedName>
        <fullName evidence="3">SRPBCC family protein</fullName>
    </submittedName>
</protein>
<evidence type="ECO:0000313" key="4">
    <source>
        <dbReference type="Proteomes" id="UP001057877"/>
    </source>
</evidence>
<gene>
    <name evidence="3" type="ORF">L1F29_19700</name>
</gene>
<evidence type="ECO:0000313" key="3">
    <source>
        <dbReference type="EMBL" id="UVI27689.1"/>
    </source>
</evidence>
<dbReference type="Gene3D" id="3.30.530.20">
    <property type="match status" value="1"/>
</dbReference>